<protein>
    <submittedName>
        <fullName evidence="1">Uncharacterized protein</fullName>
    </submittedName>
</protein>
<sequence>MPPGGCTSSPRAVVPRSCTCTVSKSVCRKSSNHEVSLIGYIPTSEITCFSDPQIPKYRLFDACLKKILELLKSAGNNRTKLICVDDVIHWIFPILAAYVGNHLEQCLVAGCKEN</sequence>
<evidence type="ECO:0000313" key="1">
    <source>
        <dbReference type="EMBL" id="KAI9508696.1"/>
    </source>
</evidence>
<proteinExistence type="predicted"/>
<name>A0ACC0UBS4_9AGAM</name>
<accession>A0ACC0UBS4</accession>
<keyword evidence="2" id="KW-1185">Reference proteome</keyword>
<evidence type="ECO:0000313" key="2">
    <source>
        <dbReference type="Proteomes" id="UP001207468"/>
    </source>
</evidence>
<comment type="caution">
    <text evidence="1">The sequence shown here is derived from an EMBL/GenBank/DDBJ whole genome shotgun (WGS) entry which is preliminary data.</text>
</comment>
<gene>
    <name evidence="1" type="ORF">F5148DRAFT_979444</name>
</gene>
<reference evidence="1" key="1">
    <citation type="submission" date="2021-03" db="EMBL/GenBank/DDBJ databases">
        <title>Evolutionary priming and transition to the ectomycorrhizal habit in an iconic lineage of mushroom-forming fungi: is preadaptation a requirement?</title>
        <authorList>
            <consortium name="DOE Joint Genome Institute"/>
            <person name="Looney B.P."/>
            <person name="Miyauchi S."/>
            <person name="Morin E."/>
            <person name="Drula E."/>
            <person name="Courty P.E."/>
            <person name="Chicoki N."/>
            <person name="Fauchery L."/>
            <person name="Kohler A."/>
            <person name="Kuo A."/>
            <person name="LaButti K."/>
            <person name="Pangilinan J."/>
            <person name="Lipzen A."/>
            <person name="Riley R."/>
            <person name="Andreopoulos W."/>
            <person name="He G."/>
            <person name="Johnson J."/>
            <person name="Barry K.W."/>
            <person name="Grigoriev I.V."/>
            <person name="Nagy L."/>
            <person name="Hibbett D."/>
            <person name="Henrissat B."/>
            <person name="Matheny P.B."/>
            <person name="Labbe J."/>
            <person name="Martin A.F."/>
        </authorList>
    </citation>
    <scope>NUCLEOTIDE SEQUENCE</scope>
    <source>
        <strain evidence="1">BPL698</strain>
    </source>
</reference>
<dbReference type="Proteomes" id="UP001207468">
    <property type="component" value="Unassembled WGS sequence"/>
</dbReference>
<organism evidence="1 2">
    <name type="scientific">Russula earlei</name>
    <dbReference type="NCBI Taxonomy" id="71964"/>
    <lineage>
        <taxon>Eukaryota</taxon>
        <taxon>Fungi</taxon>
        <taxon>Dikarya</taxon>
        <taxon>Basidiomycota</taxon>
        <taxon>Agaricomycotina</taxon>
        <taxon>Agaricomycetes</taxon>
        <taxon>Russulales</taxon>
        <taxon>Russulaceae</taxon>
        <taxon>Russula</taxon>
    </lineage>
</organism>
<dbReference type="EMBL" id="JAGFNK010000081">
    <property type="protein sequence ID" value="KAI9508696.1"/>
    <property type="molecule type" value="Genomic_DNA"/>
</dbReference>